<evidence type="ECO:0000313" key="2">
    <source>
        <dbReference type="EMBL" id="KAG7155971.1"/>
    </source>
</evidence>
<gene>
    <name evidence="2" type="ORF">Hamer_G012121</name>
</gene>
<evidence type="ECO:0000256" key="1">
    <source>
        <dbReference type="SAM" id="MobiDB-lite"/>
    </source>
</evidence>
<feature type="compositionally biased region" description="Polar residues" evidence="1">
    <location>
        <begin position="75"/>
        <end position="93"/>
    </location>
</feature>
<sequence>MPPILSPQTSLMVAEVHMDEAGTSATPHLSSTSHPGTIRISSKCHRGSSDSLEVDDPLNKVLKVETFDCCEESETSLLATEPNSESQTLQQMSAHDDAYSSEIPTDPLPEISGDETPAKIELAVGTPGIGVTCMDPSEEPSPWVNSSVGPPDGSTSGSSVAPKPQTPL</sequence>
<feature type="region of interest" description="Disordered" evidence="1">
    <location>
        <begin position="74"/>
        <end position="168"/>
    </location>
</feature>
<proteinExistence type="predicted"/>
<organism evidence="2 3">
    <name type="scientific">Homarus americanus</name>
    <name type="common">American lobster</name>
    <dbReference type="NCBI Taxonomy" id="6706"/>
    <lineage>
        <taxon>Eukaryota</taxon>
        <taxon>Metazoa</taxon>
        <taxon>Ecdysozoa</taxon>
        <taxon>Arthropoda</taxon>
        <taxon>Crustacea</taxon>
        <taxon>Multicrustacea</taxon>
        <taxon>Malacostraca</taxon>
        <taxon>Eumalacostraca</taxon>
        <taxon>Eucarida</taxon>
        <taxon>Decapoda</taxon>
        <taxon>Pleocyemata</taxon>
        <taxon>Astacidea</taxon>
        <taxon>Nephropoidea</taxon>
        <taxon>Nephropidae</taxon>
        <taxon>Homarus</taxon>
    </lineage>
</organism>
<reference evidence="2" key="1">
    <citation type="journal article" date="2021" name="Sci. Adv.">
        <title>The American lobster genome reveals insights on longevity, neural, and immune adaptations.</title>
        <authorList>
            <person name="Polinski J.M."/>
            <person name="Zimin A.V."/>
            <person name="Clark K.F."/>
            <person name="Kohn A.B."/>
            <person name="Sadowski N."/>
            <person name="Timp W."/>
            <person name="Ptitsyn A."/>
            <person name="Khanna P."/>
            <person name="Romanova D.Y."/>
            <person name="Williams P."/>
            <person name="Greenwood S.J."/>
            <person name="Moroz L.L."/>
            <person name="Walt D.R."/>
            <person name="Bodnar A.G."/>
        </authorList>
    </citation>
    <scope>NUCLEOTIDE SEQUENCE</scope>
    <source>
        <strain evidence="2">GMGI-L3</strain>
    </source>
</reference>
<comment type="caution">
    <text evidence="2">The sequence shown here is derived from an EMBL/GenBank/DDBJ whole genome shotgun (WGS) entry which is preliminary data.</text>
</comment>
<dbReference type="EMBL" id="JAHLQT010040257">
    <property type="protein sequence ID" value="KAG7155971.1"/>
    <property type="molecule type" value="Genomic_DNA"/>
</dbReference>
<keyword evidence="3" id="KW-1185">Reference proteome</keyword>
<name>A0A8J5JEB6_HOMAM</name>
<feature type="compositionally biased region" description="Polar residues" evidence="1">
    <location>
        <begin position="23"/>
        <end position="35"/>
    </location>
</feature>
<evidence type="ECO:0000313" key="3">
    <source>
        <dbReference type="Proteomes" id="UP000747542"/>
    </source>
</evidence>
<feature type="region of interest" description="Disordered" evidence="1">
    <location>
        <begin position="17"/>
        <end position="52"/>
    </location>
</feature>
<feature type="compositionally biased region" description="Polar residues" evidence="1">
    <location>
        <begin position="143"/>
        <end position="159"/>
    </location>
</feature>
<accession>A0A8J5JEB6</accession>
<protein>
    <submittedName>
        <fullName evidence="2">Uncharacterized protein</fullName>
    </submittedName>
</protein>
<dbReference type="AlphaFoldDB" id="A0A8J5JEB6"/>
<dbReference type="Proteomes" id="UP000747542">
    <property type="component" value="Unassembled WGS sequence"/>
</dbReference>